<dbReference type="InterPro" id="IPR051332">
    <property type="entry name" value="Fosfomycin_Res_Enzymes"/>
</dbReference>
<keyword evidence="3" id="KW-1185">Reference proteome</keyword>
<reference evidence="2" key="1">
    <citation type="submission" date="2022-06" db="EMBL/GenBank/DDBJ databases">
        <title>New cyanobacteria of genus Symplocastrum in benthos of Lake Baikal.</title>
        <authorList>
            <person name="Sorokovikova E."/>
            <person name="Tikhonova I."/>
            <person name="Krasnopeev A."/>
            <person name="Evseev P."/>
            <person name="Gladkikh A."/>
            <person name="Belykh O."/>
        </authorList>
    </citation>
    <scope>NUCLEOTIDE SEQUENCE</scope>
    <source>
        <strain evidence="2">BBK-W-15</strain>
    </source>
</reference>
<dbReference type="RefSeq" id="WP_254011829.1">
    <property type="nucleotide sequence ID" value="NZ_JAMZMM010000089.1"/>
</dbReference>
<dbReference type="EMBL" id="JAMZMM010000089">
    <property type="protein sequence ID" value="MCP2729040.1"/>
    <property type="molecule type" value="Genomic_DNA"/>
</dbReference>
<dbReference type="PANTHER" id="PTHR36113:SF1">
    <property type="entry name" value="GLYOXALASE_BLEOMYCIN RESISTANCE PROTEIN_DIOXYGENASE"/>
    <property type="match status" value="1"/>
</dbReference>
<organism evidence="2 3">
    <name type="scientific">Limnofasciculus baicalensis BBK-W-15</name>
    <dbReference type="NCBI Taxonomy" id="2699891"/>
    <lineage>
        <taxon>Bacteria</taxon>
        <taxon>Bacillati</taxon>
        <taxon>Cyanobacteriota</taxon>
        <taxon>Cyanophyceae</taxon>
        <taxon>Coleofasciculales</taxon>
        <taxon>Coleofasciculaceae</taxon>
        <taxon>Limnofasciculus</taxon>
        <taxon>Limnofasciculus baicalensis</taxon>
    </lineage>
</organism>
<gene>
    <name evidence="2" type="ORF">NJ959_11285</name>
</gene>
<dbReference type="Proteomes" id="UP001204953">
    <property type="component" value="Unassembled WGS sequence"/>
</dbReference>
<dbReference type="SUPFAM" id="SSF54593">
    <property type="entry name" value="Glyoxalase/Bleomycin resistance protein/Dihydroxybiphenyl dioxygenase"/>
    <property type="match status" value="1"/>
</dbReference>
<dbReference type="Pfam" id="PF00903">
    <property type="entry name" value="Glyoxalase"/>
    <property type="match status" value="1"/>
</dbReference>
<evidence type="ECO:0000313" key="3">
    <source>
        <dbReference type="Proteomes" id="UP001204953"/>
    </source>
</evidence>
<accession>A0AAE3GQU4</accession>
<dbReference type="PROSITE" id="PS51819">
    <property type="entry name" value="VOC"/>
    <property type="match status" value="1"/>
</dbReference>
<dbReference type="InterPro" id="IPR004360">
    <property type="entry name" value="Glyas_Fos-R_dOase_dom"/>
</dbReference>
<comment type="caution">
    <text evidence="2">The sequence shown here is derived from an EMBL/GenBank/DDBJ whole genome shotgun (WGS) entry which is preliminary data.</text>
</comment>
<dbReference type="PANTHER" id="PTHR36113">
    <property type="entry name" value="LYASE, PUTATIVE-RELATED-RELATED"/>
    <property type="match status" value="1"/>
</dbReference>
<evidence type="ECO:0000259" key="1">
    <source>
        <dbReference type="PROSITE" id="PS51819"/>
    </source>
</evidence>
<dbReference type="AlphaFoldDB" id="A0AAE3GQU4"/>
<protein>
    <submittedName>
        <fullName evidence="2">VOC family protein</fullName>
    </submittedName>
</protein>
<proteinExistence type="predicted"/>
<dbReference type="Gene3D" id="3.10.180.10">
    <property type="entry name" value="2,3-Dihydroxybiphenyl 1,2-Dioxygenase, domain 1"/>
    <property type="match status" value="1"/>
</dbReference>
<evidence type="ECO:0000313" key="2">
    <source>
        <dbReference type="EMBL" id="MCP2729040.1"/>
    </source>
</evidence>
<name>A0AAE3GQU4_9CYAN</name>
<sequence>MPKIQRFEHINLACQDIDATKTFYQTLFPDWYIRAEDREDERQWLHLGNDQFYLALNHTPNLKRVHEIYENIGVNHVGFVIDDGEAMKVHLQDNNIEYYTMTAPETKHRIYVSDPDGNEIELVEYNPNYSLR</sequence>
<dbReference type="InterPro" id="IPR037523">
    <property type="entry name" value="VOC_core"/>
</dbReference>
<feature type="domain" description="VOC" evidence="1">
    <location>
        <begin position="6"/>
        <end position="125"/>
    </location>
</feature>
<dbReference type="InterPro" id="IPR029068">
    <property type="entry name" value="Glyas_Bleomycin-R_OHBP_Dase"/>
</dbReference>